<dbReference type="Gene3D" id="3.40.50.300">
    <property type="entry name" value="P-loop containing nucleotide triphosphate hydrolases"/>
    <property type="match status" value="1"/>
</dbReference>
<protein>
    <submittedName>
        <fullName evidence="1">TerL protein</fullName>
    </submittedName>
</protein>
<reference evidence="2" key="1">
    <citation type="submission" date="2017-09" db="EMBL/GenBank/DDBJ databases">
        <title>FDA dAtabase for Regulatory Grade micrObial Sequences (FDA-ARGOS): Supporting development and validation of Infectious Disease Dx tests.</title>
        <authorList>
            <person name="Minogue T."/>
            <person name="Wolcott M."/>
            <person name="Wasieloski L."/>
            <person name="Aguilar W."/>
            <person name="Moore D."/>
            <person name="Tallon L.J."/>
            <person name="Sadzewicz L."/>
            <person name="Ott S."/>
            <person name="Zhao X."/>
            <person name="Nagaraj S."/>
            <person name="Vavikolanu K."/>
            <person name="Aluvathingal J."/>
            <person name="Nadendla S."/>
            <person name="Sichtig H."/>
        </authorList>
    </citation>
    <scope>NUCLEOTIDE SEQUENCE [LARGE SCALE GENOMIC DNA]</scope>
    <source>
        <strain evidence="2">FDAARGOS_388</strain>
    </source>
</reference>
<evidence type="ECO:0000313" key="1">
    <source>
        <dbReference type="EMBL" id="ATF78981.1"/>
    </source>
</evidence>
<keyword evidence="2" id="KW-1185">Reference proteome</keyword>
<dbReference type="Proteomes" id="UP000218103">
    <property type="component" value="Chromosome 1"/>
</dbReference>
<dbReference type="Gene3D" id="3.30.420.240">
    <property type="match status" value="1"/>
</dbReference>
<organism evidence="1 2">
    <name type="scientific">Burkholderia cepacia</name>
    <name type="common">Pseudomonas cepacia</name>
    <dbReference type="NCBI Taxonomy" id="292"/>
    <lineage>
        <taxon>Bacteria</taxon>
        <taxon>Pseudomonadati</taxon>
        <taxon>Pseudomonadota</taxon>
        <taxon>Betaproteobacteria</taxon>
        <taxon>Burkholderiales</taxon>
        <taxon>Burkholderiaceae</taxon>
        <taxon>Burkholderia</taxon>
        <taxon>Burkholderia cepacia complex</taxon>
    </lineage>
</organism>
<dbReference type="InterPro" id="IPR027417">
    <property type="entry name" value="P-loop_NTPase"/>
</dbReference>
<accession>A0ABM6NWC1</accession>
<evidence type="ECO:0000313" key="2">
    <source>
        <dbReference type="Proteomes" id="UP000218103"/>
    </source>
</evidence>
<name>A0ABM6NWC1_BURCE</name>
<gene>
    <name evidence="1" type="ORF">CO711_17200</name>
</gene>
<dbReference type="RefSeq" id="WP_027787536.1">
    <property type="nucleotide sequence ID" value="NZ_BCNU01000004.1"/>
</dbReference>
<dbReference type="EMBL" id="CP023518">
    <property type="protein sequence ID" value="ATF78981.1"/>
    <property type="molecule type" value="Genomic_DNA"/>
</dbReference>
<sequence length="533" mass="59587">MPIPFPFDFRAPDYVQVFEWRAERLKRIRANPGMLPALRTFYRDNPAQFIIDWGMTFDPRNVERGLPATIPFLLFPKQEEWCQWFMERWKAQEPGITEKTRDMGMSWLTVGLADTICLFHEGVAAGFGSRKEEYVDKIGAPKSLFWKAREFLRLLPAEFRGSWDIGTHAPHMRILFPDTGSVITGESGDGIGRGDRASFYVVDESAFLERPQLVDASLSATTNCRQDISTPNGMGNSFAQRRHSGKIKVFTFHWRDDPRKDDAWYAKQVAELPAVVVAQEIDINYAASVEGVVIPSAWVQAAIGAHVKLGIEPSGLRRGGLDVADEGKDKNAFAGRYGFLLNFLRSWSGKGGDIYETVEKTFGICDELGYESFDYDADGLGAGVRGDARVINERRIEIGKRPINDEPFRGSGPVHDPEGEMVQERKNKDYFANLKAQSWWALRLRFQATYRAVVEGKPYNPDDIISIDPALDELSALTMELAQPTYTVNGVGKIVIDKAPDGTKSPNLADAVMIAYQPAGQVLDIWTKLGSAG</sequence>
<proteinExistence type="predicted"/>